<feature type="compositionally biased region" description="Acidic residues" evidence="1">
    <location>
        <begin position="60"/>
        <end position="69"/>
    </location>
</feature>
<name>A0A0C3K7Y1_9AGAM</name>
<sequence length="274" mass="30751">MADSQPKTFSSCQSAAFQPAFDWSEVDLGRLDDGADGVQHASVAHLSQGILQFLNGDLAWPDDEEDEQPGDTTGNLDDESTADQDTDTAGFGEKRSRKRAVDEEVAARWFPWADRVNFPRTSFSDNEFRVLTWLLAANGVDHVPSISRMKTQQEELRRHFSVETKKYIGALGHTYYVNSLAGIIAQEMANPKVRPNLHFYPEDAGDTLEHAWQGRRWKEKIDPTLLTPMVRLGTQDFFVHEPAHAPTAAANYEPPRTFKILAKDEEDLFCPANG</sequence>
<reference evidence="2 3" key="1">
    <citation type="submission" date="2014-04" db="EMBL/GenBank/DDBJ databases">
        <authorList>
            <consortium name="DOE Joint Genome Institute"/>
            <person name="Kuo A."/>
            <person name="Girlanda M."/>
            <person name="Perotto S."/>
            <person name="Kohler A."/>
            <person name="Nagy L.G."/>
            <person name="Floudas D."/>
            <person name="Copeland A."/>
            <person name="Barry K.W."/>
            <person name="Cichocki N."/>
            <person name="Veneault-Fourrey C."/>
            <person name="LaButti K."/>
            <person name="Lindquist E.A."/>
            <person name="Lipzen A."/>
            <person name="Lundell T."/>
            <person name="Morin E."/>
            <person name="Murat C."/>
            <person name="Sun H."/>
            <person name="Tunlid A."/>
            <person name="Henrissat B."/>
            <person name="Grigoriev I.V."/>
            <person name="Hibbett D.S."/>
            <person name="Martin F."/>
            <person name="Nordberg H.P."/>
            <person name="Cantor M.N."/>
            <person name="Hua S.X."/>
        </authorList>
    </citation>
    <scope>NUCLEOTIDE SEQUENCE [LARGE SCALE GENOMIC DNA]</scope>
    <source>
        <strain evidence="2 3">MUT 4182</strain>
    </source>
</reference>
<gene>
    <name evidence="2" type="ORF">M407DRAFT_12314</name>
</gene>
<evidence type="ECO:0000256" key="1">
    <source>
        <dbReference type="SAM" id="MobiDB-lite"/>
    </source>
</evidence>
<protein>
    <submittedName>
        <fullName evidence="2">Uncharacterized protein</fullName>
    </submittedName>
</protein>
<keyword evidence="3" id="KW-1185">Reference proteome</keyword>
<evidence type="ECO:0000313" key="2">
    <source>
        <dbReference type="EMBL" id="KIO17528.1"/>
    </source>
</evidence>
<dbReference type="EMBL" id="KN823372">
    <property type="protein sequence ID" value="KIO17528.1"/>
    <property type="molecule type" value="Genomic_DNA"/>
</dbReference>
<organism evidence="2 3">
    <name type="scientific">Tulasnella calospora MUT 4182</name>
    <dbReference type="NCBI Taxonomy" id="1051891"/>
    <lineage>
        <taxon>Eukaryota</taxon>
        <taxon>Fungi</taxon>
        <taxon>Dikarya</taxon>
        <taxon>Basidiomycota</taxon>
        <taxon>Agaricomycotina</taxon>
        <taxon>Agaricomycetes</taxon>
        <taxon>Cantharellales</taxon>
        <taxon>Tulasnellaceae</taxon>
        <taxon>Tulasnella</taxon>
    </lineage>
</organism>
<dbReference type="OrthoDB" id="2881727at2759"/>
<feature type="compositionally biased region" description="Acidic residues" evidence="1">
    <location>
        <begin position="76"/>
        <end position="86"/>
    </location>
</feature>
<dbReference type="AlphaFoldDB" id="A0A0C3K7Y1"/>
<proteinExistence type="predicted"/>
<dbReference type="STRING" id="1051891.A0A0C3K7Y1"/>
<evidence type="ECO:0000313" key="3">
    <source>
        <dbReference type="Proteomes" id="UP000054248"/>
    </source>
</evidence>
<dbReference type="Proteomes" id="UP000054248">
    <property type="component" value="Unassembled WGS sequence"/>
</dbReference>
<accession>A0A0C3K7Y1</accession>
<reference evidence="3" key="2">
    <citation type="submission" date="2015-01" db="EMBL/GenBank/DDBJ databases">
        <title>Evolutionary Origins and Diversification of the Mycorrhizal Mutualists.</title>
        <authorList>
            <consortium name="DOE Joint Genome Institute"/>
            <consortium name="Mycorrhizal Genomics Consortium"/>
            <person name="Kohler A."/>
            <person name="Kuo A."/>
            <person name="Nagy L.G."/>
            <person name="Floudas D."/>
            <person name="Copeland A."/>
            <person name="Barry K.W."/>
            <person name="Cichocki N."/>
            <person name="Veneault-Fourrey C."/>
            <person name="LaButti K."/>
            <person name="Lindquist E.A."/>
            <person name="Lipzen A."/>
            <person name="Lundell T."/>
            <person name="Morin E."/>
            <person name="Murat C."/>
            <person name="Riley R."/>
            <person name="Ohm R."/>
            <person name="Sun H."/>
            <person name="Tunlid A."/>
            <person name="Henrissat B."/>
            <person name="Grigoriev I.V."/>
            <person name="Hibbett D.S."/>
            <person name="Martin F."/>
        </authorList>
    </citation>
    <scope>NUCLEOTIDE SEQUENCE [LARGE SCALE GENOMIC DNA]</scope>
    <source>
        <strain evidence="3">MUT 4182</strain>
    </source>
</reference>
<feature type="region of interest" description="Disordered" evidence="1">
    <location>
        <begin position="59"/>
        <end position="97"/>
    </location>
</feature>
<dbReference type="HOGENOM" id="CLU_1016337_0_0_1"/>